<gene>
    <name evidence="2" type="ORF">CVN68_03820</name>
</gene>
<evidence type="ECO:0000259" key="1">
    <source>
        <dbReference type="PROSITE" id="PS51186"/>
    </source>
</evidence>
<keyword evidence="2" id="KW-0808">Transferase</keyword>
<proteinExistence type="predicted"/>
<protein>
    <submittedName>
        <fullName evidence="2">GNAT family N-acetyltransferase</fullName>
    </submittedName>
</protein>
<accession>A0A2K8MBE6</accession>
<name>A0A2K8MBE6_9SPHN</name>
<evidence type="ECO:0000313" key="2">
    <source>
        <dbReference type="EMBL" id="ATY31212.1"/>
    </source>
</evidence>
<dbReference type="InterPro" id="IPR000182">
    <property type="entry name" value="GNAT_dom"/>
</dbReference>
<dbReference type="KEGG" id="sphc:CVN68_03820"/>
<dbReference type="EMBL" id="CP024923">
    <property type="protein sequence ID" value="ATY31212.1"/>
    <property type="molecule type" value="Genomic_DNA"/>
</dbReference>
<feature type="domain" description="N-acetyltransferase" evidence="1">
    <location>
        <begin position="1"/>
        <end position="147"/>
    </location>
</feature>
<dbReference type="InterPro" id="IPR016181">
    <property type="entry name" value="Acyl_CoA_acyltransferase"/>
</dbReference>
<keyword evidence="3" id="KW-1185">Reference proteome</keyword>
<dbReference type="Gene3D" id="3.40.630.30">
    <property type="match status" value="1"/>
</dbReference>
<sequence>MAIGYERWQGEVADAATPLLALCRSIFPDFTDAYLLDRLTRLTDPMLWLVAEGGEWRGFKLGYRRGDDLLYSWLGGISPELRGQGVAAELMCRQHAEAAANGYRFVETRTRAANNPMILLNLRHGFHVAGFETDAQGIGVVIQRKALAPTQA</sequence>
<dbReference type="Proteomes" id="UP000229081">
    <property type="component" value="Chromosome"/>
</dbReference>
<evidence type="ECO:0000313" key="3">
    <source>
        <dbReference type="Proteomes" id="UP000229081"/>
    </source>
</evidence>
<dbReference type="RefSeq" id="WP_100281023.1">
    <property type="nucleotide sequence ID" value="NZ_CP024923.1"/>
</dbReference>
<dbReference type="CDD" id="cd04301">
    <property type="entry name" value="NAT_SF"/>
    <property type="match status" value="1"/>
</dbReference>
<dbReference type="GO" id="GO:0016747">
    <property type="term" value="F:acyltransferase activity, transferring groups other than amino-acyl groups"/>
    <property type="evidence" value="ECO:0007669"/>
    <property type="project" value="InterPro"/>
</dbReference>
<dbReference type="PROSITE" id="PS51186">
    <property type="entry name" value="GNAT"/>
    <property type="match status" value="1"/>
</dbReference>
<dbReference type="AlphaFoldDB" id="A0A2K8MBE6"/>
<organism evidence="2 3">
    <name type="scientific">Sphingomonas psychrotolerans</name>
    <dbReference type="NCBI Taxonomy" id="1327635"/>
    <lineage>
        <taxon>Bacteria</taxon>
        <taxon>Pseudomonadati</taxon>
        <taxon>Pseudomonadota</taxon>
        <taxon>Alphaproteobacteria</taxon>
        <taxon>Sphingomonadales</taxon>
        <taxon>Sphingomonadaceae</taxon>
        <taxon>Sphingomonas</taxon>
    </lineage>
</organism>
<dbReference type="SUPFAM" id="SSF55729">
    <property type="entry name" value="Acyl-CoA N-acyltransferases (Nat)"/>
    <property type="match status" value="1"/>
</dbReference>
<dbReference type="Pfam" id="PF00583">
    <property type="entry name" value="Acetyltransf_1"/>
    <property type="match status" value="1"/>
</dbReference>
<reference evidence="2 3" key="1">
    <citation type="submission" date="2017-11" db="EMBL/GenBank/DDBJ databases">
        <title>Complete genome sequence of Sphingomonas sp. Strain Cra20, a psychrotolerant potential plant growth promoting rhizobacteria.</title>
        <authorList>
            <person name="Luo Y."/>
        </authorList>
    </citation>
    <scope>NUCLEOTIDE SEQUENCE [LARGE SCALE GENOMIC DNA]</scope>
    <source>
        <strain evidence="2 3">Cra20</strain>
    </source>
</reference>